<accession>A0A558DF54</accession>
<dbReference type="AlphaFoldDB" id="A0A558DF54"/>
<organism evidence="1 2">
    <name type="scientific">Sedimenticola thiotaurini</name>
    <dbReference type="NCBI Taxonomy" id="1543721"/>
    <lineage>
        <taxon>Bacteria</taxon>
        <taxon>Pseudomonadati</taxon>
        <taxon>Pseudomonadota</taxon>
        <taxon>Gammaproteobacteria</taxon>
        <taxon>Chromatiales</taxon>
        <taxon>Sedimenticolaceae</taxon>
        <taxon>Sedimenticola</taxon>
    </lineage>
</organism>
<evidence type="ECO:0000313" key="1">
    <source>
        <dbReference type="EMBL" id="TVT59665.1"/>
    </source>
</evidence>
<name>A0A558DF54_9GAMM</name>
<protein>
    <submittedName>
        <fullName evidence="1">Uncharacterized protein</fullName>
    </submittedName>
</protein>
<dbReference type="EMBL" id="VMRY01000003">
    <property type="protein sequence ID" value="TVT59665.1"/>
    <property type="molecule type" value="Genomic_DNA"/>
</dbReference>
<comment type="caution">
    <text evidence="1">The sequence shown here is derived from an EMBL/GenBank/DDBJ whole genome shotgun (WGS) entry which is preliminary data.</text>
</comment>
<reference evidence="1 2" key="1">
    <citation type="submission" date="2019-07" db="EMBL/GenBank/DDBJ databases">
        <title>The pathways for chlorine oxyanion respiration interact through the shared metabolite chlorate.</title>
        <authorList>
            <person name="Barnum T.P."/>
            <person name="Cheng Y."/>
            <person name="Hill K.A."/>
            <person name="Lucas L.N."/>
            <person name="Carlson H.K."/>
            <person name="Coates J.D."/>
        </authorList>
    </citation>
    <scope>NUCLEOTIDE SEQUENCE [LARGE SCALE GENOMIC DNA]</scope>
    <source>
        <strain evidence="1">BK-3</strain>
    </source>
</reference>
<evidence type="ECO:0000313" key="2">
    <source>
        <dbReference type="Proteomes" id="UP000317355"/>
    </source>
</evidence>
<dbReference type="Proteomes" id="UP000317355">
    <property type="component" value="Unassembled WGS sequence"/>
</dbReference>
<sequence length="439" mass="47835">MVKLKNALLIPLVIGALAYGGVKGYLYFKVKQGLDRMAAISAPYAAFKYGGIETSLAGVISVTDMMLTPVGAPVGIGIDRAELKGRGVEFLLDVAGGFKMEQPPQRLHLLISHIRIPMGSDYIESFGLQTAAKLHEMCSLGGLLGQTGVEQLGFQQLIADAGLRYEYDPQAGELNLFMDYAMAGLSSLQMEMGMRGVSQPGAMMRGARPQLARMLIGYQVDQGYTQRAVDTCAKQAGLDRTAFINSLFAGDDQYYIKNLGFVPGQGIRFTLRHLLTQPGELRIALSPDGPVNPTMLTAYRPQELLRVLGVDVSINGQPITDLSFTLPEGTSNLAALLGESAAVGSGSLESGQKKRTPPVKQVRVRYLATPVNELPRYLGRDVRIYSFDRKEPQQGVLIAMKNNQLDVEQRLHGGSMTIYIPVSKIKRIEVLRRVEVSVN</sequence>
<gene>
    <name evidence="1" type="ORF">FHK82_01410</name>
</gene>
<proteinExistence type="predicted"/>